<organism evidence="2 3">
    <name type="scientific">Metabacillus mangrovi</name>
    <dbReference type="NCBI Taxonomy" id="1491830"/>
    <lineage>
        <taxon>Bacteria</taxon>
        <taxon>Bacillati</taxon>
        <taxon>Bacillota</taxon>
        <taxon>Bacilli</taxon>
        <taxon>Bacillales</taxon>
        <taxon>Bacillaceae</taxon>
        <taxon>Metabacillus</taxon>
    </lineage>
</organism>
<evidence type="ECO:0000256" key="1">
    <source>
        <dbReference type="SAM" id="MobiDB-lite"/>
    </source>
</evidence>
<dbReference type="RefSeq" id="WP_155113811.1">
    <property type="nucleotide sequence ID" value="NZ_WMIB01000026.1"/>
</dbReference>
<feature type="region of interest" description="Disordered" evidence="1">
    <location>
        <begin position="32"/>
        <end position="94"/>
    </location>
</feature>
<dbReference type="Proteomes" id="UP000434639">
    <property type="component" value="Unassembled WGS sequence"/>
</dbReference>
<dbReference type="OrthoDB" id="2429124at2"/>
<accession>A0A7X2S800</accession>
<gene>
    <name evidence="2" type="ORF">GKZ89_18120</name>
</gene>
<comment type="caution">
    <text evidence="2">The sequence shown here is derived from an EMBL/GenBank/DDBJ whole genome shotgun (WGS) entry which is preliminary data.</text>
</comment>
<dbReference type="AlphaFoldDB" id="A0A7X2S800"/>
<reference evidence="2 3" key="1">
    <citation type="journal article" date="2017" name="Int. J. Syst. Evol. Microbiol.">
        <title>Bacillus mangrovi sp. nov., isolated from a sediment sample from a mangrove forest.</title>
        <authorList>
            <person name="Gupta V."/>
            <person name="Singh P.K."/>
            <person name="Korpole S."/>
            <person name="Tanuku N.R.S."/>
            <person name="Pinnaka A.K."/>
        </authorList>
    </citation>
    <scope>NUCLEOTIDE SEQUENCE [LARGE SCALE GENOMIC DNA]</scope>
    <source>
        <strain evidence="2 3">KCTC 33872</strain>
    </source>
</reference>
<keyword evidence="3" id="KW-1185">Reference proteome</keyword>
<feature type="compositionally biased region" description="Basic and acidic residues" evidence="1">
    <location>
        <begin position="81"/>
        <end position="94"/>
    </location>
</feature>
<feature type="compositionally biased region" description="Basic and acidic residues" evidence="1">
    <location>
        <begin position="32"/>
        <end position="62"/>
    </location>
</feature>
<sequence>MKKSVMNYAFSGVVLAGSAVWAAAAYKKRQKELEKDRENPNRKLHQIESADADKDPEEKDLTQLDSVQKSEWVANGFPQTHAERRALEEEEVKN</sequence>
<evidence type="ECO:0000313" key="3">
    <source>
        <dbReference type="Proteomes" id="UP000434639"/>
    </source>
</evidence>
<evidence type="ECO:0000313" key="2">
    <source>
        <dbReference type="EMBL" id="MTH55314.1"/>
    </source>
</evidence>
<dbReference type="EMBL" id="WMIB01000026">
    <property type="protein sequence ID" value="MTH55314.1"/>
    <property type="molecule type" value="Genomic_DNA"/>
</dbReference>
<protein>
    <submittedName>
        <fullName evidence="2">Uncharacterized protein</fullName>
    </submittedName>
</protein>
<name>A0A7X2S800_9BACI</name>
<proteinExistence type="predicted"/>